<proteinExistence type="predicted"/>
<name>A0A9P7C5J7_9FUNG</name>
<gene>
    <name evidence="3" type="ORF">G6F50_015145</name>
</gene>
<dbReference type="InterPro" id="IPR023780">
    <property type="entry name" value="Chromo_domain"/>
</dbReference>
<evidence type="ECO:0000313" key="3">
    <source>
        <dbReference type="EMBL" id="KAG1536138.1"/>
    </source>
</evidence>
<dbReference type="PROSITE" id="PS50013">
    <property type="entry name" value="CHROMO_2"/>
    <property type="match status" value="1"/>
</dbReference>
<dbReference type="SUPFAM" id="SSF54160">
    <property type="entry name" value="Chromo domain-like"/>
    <property type="match status" value="1"/>
</dbReference>
<dbReference type="Gene3D" id="2.40.50.40">
    <property type="match status" value="1"/>
</dbReference>
<feature type="domain" description="Chromo" evidence="2">
    <location>
        <begin position="31"/>
        <end position="89"/>
    </location>
</feature>
<reference evidence="3 4" key="1">
    <citation type="journal article" date="2020" name="Microb. Genom.">
        <title>Genetic diversity of clinical and environmental Mucorales isolates obtained from an investigation of mucormycosis cases among solid organ transplant recipients.</title>
        <authorList>
            <person name="Nguyen M.H."/>
            <person name="Kaul D."/>
            <person name="Muto C."/>
            <person name="Cheng S.J."/>
            <person name="Richter R.A."/>
            <person name="Bruno V.M."/>
            <person name="Liu G."/>
            <person name="Beyhan S."/>
            <person name="Sundermann A.J."/>
            <person name="Mounaud S."/>
            <person name="Pasculle A.W."/>
            <person name="Nierman W.C."/>
            <person name="Driscoll E."/>
            <person name="Cumbie R."/>
            <person name="Clancy C.J."/>
            <person name="Dupont C.L."/>
        </authorList>
    </citation>
    <scope>NUCLEOTIDE SEQUENCE [LARGE SCALE GENOMIC DNA]</scope>
    <source>
        <strain evidence="3 4">GL24</strain>
    </source>
</reference>
<evidence type="ECO:0000313" key="4">
    <source>
        <dbReference type="Proteomes" id="UP000740926"/>
    </source>
</evidence>
<feature type="compositionally biased region" description="Polar residues" evidence="1">
    <location>
        <begin position="135"/>
        <end position="149"/>
    </location>
</feature>
<dbReference type="Proteomes" id="UP000740926">
    <property type="component" value="Unassembled WGS sequence"/>
</dbReference>
<sequence>MPRSYTTTELKLISNEEIIELDDEGNEIQSYEVEAVLNHRGPPKNREYLVRWKNYSSEWDEWLTADKFNDPDILRKYWKNMGQKYVPPKTAKITNSPSSSKVLKTNPSGTISTMMKSVSLDDDNSNLADVAAHSTNPNFKRSYPHSISRQSKKARRDKQHRHSTPNVPVAATRTSKRLRNSSS</sequence>
<dbReference type="InterPro" id="IPR000953">
    <property type="entry name" value="Chromo/chromo_shadow_dom"/>
</dbReference>
<feature type="compositionally biased region" description="Basic residues" evidence="1">
    <location>
        <begin position="150"/>
        <end position="163"/>
    </location>
</feature>
<dbReference type="Pfam" id="PF00385">
    <property type="entry name" value="Chromo"/>
    <property type="match status" value="1"/>
</dbReference>
<protein>
    <recommendedName>
        <fullName evidence="2">Chromo domain-containing protein</fullName>
    </recommendedName>
</protein>
<keyword evidence="4" id="KW-1185">Reference proteome</keyword>
<dbReference type="InterPro" id="IPR016197">
    <property type="entry name" value="Chromo-like_dom_sf"/>
</dbReference>
<feature type="region of interest" description="Disordered" evidence="1">
    <location>
        <begin position="135"/>
        <end position="183"/>
    </location>
</feature>
<organism evidence="3 4">
    <name type="scientific">Rhizopus delemar</name>
    <dbReference type="NCBI Taxonomy" id="936053"/>
    <lineage>
        <taxon>Eukaryota</taxon>
        <taxon>Fungi</taxon>
        <taxon>Fungi incertae sedis</taxon>
        <taxon>Mucoromycota</taxon>
        <taxon>Mucoromycotina</taxon>
        <taxon>Mucoromycetes</taxon>
        <taxon>Mucorales</taxon>
        <taxon>Mucorineae</taxon>
        <taxon>Rhizopodaceae</taxon>
        <taxon>Rhizopus</taxon>
    </lineage>
</organism>
<comment type="caution">
    <text evidence="3">The sequence shown here is derived from an EMBL/GenBank/DDBJ whole genome shotgun (WGS) entry which is preliminary data.</text>
</comment>
<evidence type="ECO:0000259" key="2">
    <source>
        <dbReference type="PROSITE" id="PS50013"/>
    </source>
</evidence>
<feature type="compositionally biased region" description="Basic residues" evidence="1">
    <location>
        <begin position="174"/>
        <end position="183"/>
    </location>
</feature>
<dbReference type="EMBL" id="JAANIU010008004">
    <property type="protein sequence ID" value="KAG1536138.1"/>
    <property type="molecule type" value="Genomic_DNA"/>
</dbReference>
<dbReference type="SMART" id="SM00298">
    <property type="entry name" value="CHROMO"/>
    <property type="match status" value="1"/>
</dbReference>
<accession>A0A9P7C5J7</accession>
<dbReference type="AlphaFoldDB" id="A0A9P7C5J7"/>
<evidence type="ECO:0000256" key="1">
    <source>
        <dbReference type="SAM" id="MobiDB-lite"/>
    </source>
</evidence>